<feature type="domain" description="Homeobox" evidence="4">
    <location>
        <begin position="62"/>
        <end position="122"/>
    </location>
</feature>
<evidence type="ECO:0000313" key="5">
    <source>
        <dbReference type="EMBL" id="RWR99493.1"/>
    </source>
</evidence>
<keyword evidence="6" id="KW-1185">Reference proteome</keyword>
<comment type="subcellular location">
    <subcellularLocation>
        <location evidence="1 2 3">Nucleus</location>
    </subcellularLocation>
</comment>
<comment type="caution">
    <text evidence="5">The sequence shown here is derived from an EMBL/GenBank/DDBJ whole genome shotgun (WGS) entry which is preliminary data.</text>
</comment>
<dbReference type="GO" id="GO:0003677">
    <property type="term" value="F:DNA binding"/>
    <property type="evidence" value="ECO:0007669"/>
    <property type="project" value="UniProtKB-UniRule"/>
</dbReference>
<dbReference type="EMBL" id="NCKU01014884">
    <property type="protein sequence ID" value="RWR99493.1"/>
    <property type="molecule type" value="Genomic_DNA"/>
</dbReference>
<keyword evidence="2 3" id="KW-0238">DNA-binding</keyword>
<evidence type="ECO:0000256" key="1">
    <source>
        <dbReference type="ARBA" id="ARBA00004123"/>
    </source>
</evidence>
<dbReference type="Proteomes" id="UP000285301">
    <property type="component" value="Unassembled WGS sequence"/>
</dbReference>
<keyword evidence="2 3" id="KW-0371">Homeobox</keyword>
<dbReference type="InterPro" id="IPR001356">
    <property type="entry name" value="HD"/>
</dbReference>
<accession>A0A443Q900</accession>
<evidence type="ECO:0000256" key="2">
    <source>
        <dbReference type="PROSITE-ProRule" id="PRU00108"/>
    </source>
</evidence>
<protein>
    <submittedName>
        <fullName evidence="5">Homeodomain protein Msx-like protein</fullName>
    </submittedName>
</protein>
<dbReference type="PROSITE" id="PS50071">
    <property type="entry name" value="HOMEOBOX_2"/>
    <property type="match status" value="1"/>
</dbReference>
<dbReference type="AlphaFoldDB" id="A0A443Q900"/>
<sequence>MNYENNIKCQSDSFGSLTKNQNKEVFYVDNDDSSANDHNDTEIGAELKYECDLNRCKISEKEENIKNRFCFNQRQKLILEHSYYISKYVDSHSRKHLGSILNVDEKRIKNWFKNKRAYERRKMNLELIRNSKLLNN</sequence>
<gene>
    <name evidence="5" type="ORF">B4U79_18774</name>
</gene>
<keyword evidence="2 3" id="KW-0539">Nucleus</keyword>
<feature type="DNA-binding region" description="Homeobox" evidence="2">
    <location>
        <begin position="64"/>
        <end position="123"/>
    </location>
</feature>
<dbReference type="Gene3D" id="1.10.10.60">
    <property type="entry name" value="Homeodomain-like"/>
    <property type="match status" value="1"/>
</dbReference>
<dbReference type="STRING" id="1965070.A0A443Q900"/>
<dbReference type="CDD" id="cd00086">
    <property type="entry name" value="homeodomain"/>
    <property type="match status" value="1"/>
</dbReference>
<evidence type="ECO:0000313" key="6">
    <source>
        <dbReference type="Proteomes" id="UP000285301"/>
    </source>
</evidence>
<dbReference type="SMART" id="SM00389">
    <property type="entry name" value="HOX"/>
    <property type="match status" value="1"/>
</dbReference>
<name>A0A443Q900_9ACAR</name>
<dbReference type="GO" id="GO:0005634">
    <property type="term" value="C:nucleus"/>
    <property type="evidence" value="ECO:0007669"/>
    <property type="project" value="UniProtKB-SubCell"/>
</dbReference>
<reference evidence="5 6" key="1">
    <citation type="journal article" date="2018" name="Gigascience">
        <title>Genomes of trombidid mites reveal novel predicted allergens and laterally-transferred genes associated with secondary metabolism.</title>
        <authorList>
            <person name="Dong X."/>
            <person name="Chaisiri K."/>
            <person name="Xia D."/>
            <person name="Armstrong S.D."/>
            <person name="Fang Y."/>
            <person name="Donnelly M.J."/>
            <person name="Kadowaki T."/>
            <person name="McGarry J.W."/>
            <person name="Darby A.C."/>
            <person name="Makepeace B.L."/>
        </authorList>
    </citation>
    <scope>NUCLEOTIDE SEQUENCE [LARGE SCALE GENOMIC DNA]</scope>
    <source>
        <strain evidence="5">UoL-WK</strain>
    </source>
</reference>
<evidence type="ECO:0000259" key="4">
    <source>
        <dbReference type="PROSITE" id="PS50071"/>
    </source>
</evidence>
<evidence type="ECO:0000256" key="3">
    <source>
        <dbReference type="RuleBase" id="RU000682"/>
    </source>
</evidence>
<organism evidence="5 6">
    <name type="scientific">Dinothrombium tinctorium</name>
    <dbReference type="NCBI Taxonomy" id="1965070"/>
    <lineage>
        <taxon>Eukaryota</taxon>
        <taxon>Metazoa</taxon>
        <taxon>Ecdysozoa</taxon>
        <taxon>Arthropoda</taxon>
        <taxon>Chelicerata</taxon>
        <taxon>Arachnida</taxon>
        <taxon>Acari</taxon>
        <taxon>Acariformes</taxon>
        <taxon>Trombidiformes</taxon>
        <taxon>Prostigmata</taxon>
        <taxon>Anystina</taxon>
        <taxon>Parasitengona</taxon>
        <taxon>Trombidioidea</taxon>
        <taxon>Trombidiidae</taxon>
        <taxon>Dinothrombium</taxon>
    </lineage>
</organism>
<proteinExistence type="predicted"/>
<dbReference type="Pfam" id="PF00046">
    <property type="entry name" value="Homeodomain"/>
    <property type="match status" value="1"/>
</dbReference>
<dbReference type="SUPFAM" id="SSF46689">
    <property type="entry name" value="Homeodomain-like"/>
    <property type="match status" value="1"/>
</dbReference>
<dbReference type="InterPro" id="IPR009057">
    <property type="entry name" value="Homeodomain-like_sf"/>
</dbReference>
<dbReference type="OrthoDB" id="1867783at2759"/>